<dbReference type="Proteomes" id="UP001060085">
    <property type="component" value="Linkage Group LG05"/>
</dbReference>
<dbReference type="EMBL" id="CM044705">
    <property type="protein sequence ID" value="KAI5665115.1"/>
    <property type="molecule type" value="Genomic_DNA"/>
</dbReference>
<proteinExistence type="predicted"/>
<evidence type="ECO:0000313" key="1">
    <source>
        <dbReference type="EMBL" id="KAI5665115.1"/>
    </source>
</evidence>
<accession>A0ACC0AXN2</accession>
<sequence length="692" mass="76852">MDRKFNRNLSNERGSSSILSLQKQLAENRIIRSRSENVPDLADFMNDMFFGTANITDQKKSYNFTGRDCFLETEELDSSSISKVDDHEFDWSRRSTSVSNYSRLLSLDEFDSSRRSLSSKSTQEWLEEAKKMVAKSPSKGESPSRGSSPRFAKVLQNSSSADSSFDRSLSRSARRHRTIQDNVIEDILSKTAKHTRKESEFNQDPSSADSPPASTVQKWFSNILKPQNAPIPITTYNLPSDPTSPKSINNQTAPPLPPGQSTPRKSRFQNSNTATQAQQIPTPTAPPNSKRTFKSAANLTTSATNSPTRLDPQLLSPPKHLVVSAHRRSISSSTCSVPESRGLSPQRNLVESAQRRSISASSCSNDRILPKSNGDLQFQVEDKPIQDLNGYLKEQRTKIFKIMSGEMNSKAKIVLSGPSNSTSSMVAAISYAWLLENRMRADKNRANGDGNGEIVVPVMNMKRGKMWNQRQAAWLFHHVHLDANALLFSDEVDLEALMMTKRLSMLVVGEDILRTNGEVGSCCTVLTDNYCEDAYDLLQTPMLKKLLLAGILLDTQNLNVYTKSSMTRDAEAIQLLLVGAASNYRNTLFDQLMQDQCDDSFTKVLQQNYGKPPNESNRNKRSPAENSNPEVKVAHGDKNSKDTKNGRANNISPLSGKQTKTPPKAPAAAKEADSSRGKNVFFLAKWFGFGSK</sequence>
<reference evidence="2" key="1">
    <citation type="journal article" date="2023" name="Nat. Plants">
        <title>Single-cell RNA sequencing provides a high-resolution roadmap for understanding the multicellular compartmentation of specialized metabolism.</title>
        <authorList>
            <person name="Sun S."/>
            <person name="Shen X."/>
            <person name="Li Y."/>
            <person name="Li Y."/>
            <person name="Wang S."/>
            <person name="Li R."/>
            <person name="Zhang H."/>
            <person name="Shen G."/>
            <person name="Guo B."/>
            <person name="Wei J."/>
            <person name="Xu J."/>
            <person name="St-Pierre B."/>
            <person name="Chen S."/>
            <person name="Sun C."/>
        </authorList>
    </citation>
    <scope>NUCLEOTIDE SEQUENCE [LARGE SCALE GENOMIC DNA]</scope>
</reference>
<gene>
    <name evidence="1" type="ORF">M9H77_24438</name>
</gene>
<organism evidence="1 2">
    <name type="scientific">Catharanthus roseus</name>
    <name type="common">Madagascar periwinkle</name>
    <name type="synonym">Vinca rosea</name>
    <dbReference type="NCBI Taxonomy" id="4058"/>
    <lineage>
        <taxon>Eukaryota</taxon>
        <taxon>Viridiplantae</taxon>
        <taxon>Streptophyta</taxon>
        <taxon>Embryophyta</taxon>
        <taxon>Tracheophyta</taxon>
        <taxon>Spermatophyta</taxon>
        <taxon>Magnoliopsida</taxon>
        <taxon>eudicotyledons</taxon>
        <taxon>Gunneridae</taxon>
        <taxon>Pentapetalae</taxon>
        <taxon>asterids</taxon>
        <taxon>lamiids</taxon>
        <taxon>Gentianales</taxon>
        <taxon>Apocynaceae</taxon>
        <taxon>Rauvolfioideae</taxon>
        <taxon>Vinceae</taxon>
        <taxon>Catharanthinae</taxon>
        <taxon>Catharanthus</taxon>
    </lineage>
</organism>
<evidence type="ECO:0000313" key="2">
    <source>
        <dbReference type="Proteomes" id="UP001060085"/>
    </source>
</evidence>
<comment type="caution">
    <text evidence="1">The sequence shown here is derived from an EMBL/GenBank/DDBJ whole genome shotgun (WGS) entry which is preliminary data.</text>
</comment>
<keyword evidence="2" id="KW-1185">Reference proteome</keyword>
<protein>
    <submittedName>
        <fullName evidence="1">Uncharacterized protein</fullName>
    </submittedName>
</protein>
<name>A0ACC0AXN2_CATRO</name>